<dbReference type="RefSeq" id="WP_141376797.1">
    <property type="nucleotide sequence ID" value="NZ_BAPL01000032.1"/>
</dbReference>
<evidence type="ECO:0000313" key="2">
    <source>
        <dbReference type="EMBL" id="GEB86037.1"/>
    </source>
</evidence>
<comment type="caution">
    <text evidence="2">The sequence shown here is derived from an EMBL/GenBank/DDBJ whole genome shotgun (WGS) entry which is preliminary data.</text>
</comment>
<dbReference type="InterPro" id="IPR054105">
    <property type="entry name" value="WHD_NrtR"/>
</dbReference>
<sequence>MQAPALCETELVAVLVCLERGEPCVFTLQQGALLPSGPLMPGQLSLQKSLREWVRQQTGIQPGHTEQLYTFADTHTDCGHRKVRISYMTCLPPTTEGPVVESSPLHPAQFSTNGSPANTLVSFYTYFPWEDRRNPAHAAVIAPLLRALKHWAGQDPVRLQRCITTFGLAGHTWHDELVLSRYELLWEAGLVEESSRQNEPTCGVGLSMHHDYRHVLATALSRIRAKIRYTPIVFDLLTSHFTLLHLQQAMEALAGRPMHKQNFRRLVLQQNLLEESEQMDFSGPGRPARLYAAGNHAQDDCYLAGAKSPLPELVW</sequence>
<dbReference type="Pfam" id="PF21906">
    <property type="entry name" value="WHD_NrtR"/>
    <property type="match status" value="1"/>
</dbReference>
<reference evidence="2 3" key="1">
    <citation type="submission" date="2019-06" db="EMBL/GenBank/DDBJ databases">
        <title>Whole genome shotgun sequence of Acetobacter peroxydans NBRC 13755.</title>
        <authorList>
            <person name="Hosoyama A."/>
            <person name="Uohara A."/>
            <person name="Ohji S."/>
            <person name="Ichikawa N."/>
        </authorList>
    </citation>
    <scope>NUCLEOTIDE SEQUENCE [LARGE SCALE GENOMIC DNA]</scope>
    <source>
        <strain evidence="2 3">NBRC 13755</strain>
    </source>
</reference>
<name>A0A4Y3TY07_9PROT</name>
<dbReference type="InterPro" id="IPR011213">
    <property type="entry name" value="NMN_biosyn"/>
</dbReference>
<feature type="domain" description="NrtR DNA-binding winged helix" evidence="1">
    <location>
        <begin position="233"/>
        <end position="291"/>
    </location>
</feature>
<dbReference type="SUPFAM" id="SSF55811">
    <property type="entry name" value="Nudix"/>
    <property type="match status" value="1"/>
</dbReference>
<protein>
    <submittedName>
        <fullName evidence="2">Membrane protein</fullName>
    </submittedName>
</protein>
<dbReference type="PIRSF" id="PIRSF019423">
    <property type="entry name" value="NMN_biosyn"/>
    <property type="match status" value="1"/>
</dbReference>
<organism evidence="2 3">
    <name type="scientific">Acetobacter peroxydans</name>
    <dbReference type="NCBI Taxonomy" id="104098"/>
    <lineage>
        <taxon>Bacteria</taxon>
        <taxon>Pseudomonadati</taxon>
        <taxon>Pseudomonadota</taxon>
        <taxon>Alphaproteobacteria</taxon>
        <taxon>Acetobacterales</taxon>
        <taxon>Acetobacteraceae</taxon>
        <taxon>Acetobacter</taxon>
    </lineage>
</organism>
<keyword evidence="3" id="KW-1185">Reference proteome</keyword>
<dbReference type="EMBL" id="BJMV01000009">
    <property type="protein sequence ID" value="GEB86037.1"/>
    <property type="molecule type" value="Genomic_DNA"/>
</dbReference>
<evidence type="ECO:0000313" key="3">
    <source>
        <dbReference type="Proteomes" id="UP000317730"/>
    </source>
</evidence>
<dbReference type="InterPro" id="IPR036390">
    <property type="entry name" value="WH_DNA-bd_sf"/>
</dbReference>
<evidence type="ECO:0000259" key="1">
    <source>
        <dbReference type="Pfam" id="PF21906"/>
    </source>
</evidence>
<accession>A0A4Y3TY07</accession>
<proteinExistence type="predicted"/>
<dbReference type="InterPro" id="IPR015797">
    <property type="entry name" value="NUDIX_hydrolase-like_dom_sf"/>
</dbReference>
<dbReference type="AlphaFoldDB" id="A0A4Y3TY07"/>
<gene>
    <name evidence="2" type="ORF">APE01nite_18340</name>
</gene>
<dbReference type="SUPFAM" id="SSF46785">
    <property type="entry name" value="Winged helix' DNA-binding domain"/>
    <property type="match status" value="1"/>
</dbReference>
<dbReference type="Proteomes" id="UP000317730">
    <property type="component" value="Unassembled WGS sequence"/>
</dbReference>
<dbReference type="Gene3D" id="1.10.10.10">
    <property type="entry name" value="Winged helix-like DNA-binding domain superfamily/Winged helix DNA-binding domain"/>
    <property type="match status" value="1"/>
</dbReference>
<dbReference type="OrthoDB" id="9786141at2"/>
<dbReference type="InterPro" id="IPR036388">
    <property type="entry name" value="WH-like_DNA-bd_sf"/>
</dbReference>